<dbReference type="InterPro" id="IPR021497">
    <property type="entry name" value="GTA_holin_3TM"/>
</dbReference>
<feature type="compositionally biased region" description="Low complexity" evidence="1">
    <location>
        <begin position="143"/>
        <end position="155"/>
    </location>
</feature>
<dbReference type="Pfam" id="PF11351">
    <property type="entry name" value="GTA_holin_3TM"/>
    <property type="match status" value="1"/>
</dbReference>
<dbReference type="STRING" id="407234.SAMN05421795_11044"/>
<dbReference type="AlphaFoldDB" id="A0A1N7MVB8"/>
<dbReference type="OrthoDB" id="7355053at2"/>
<evidence type="ECO:0000313" key="2">
    <source>
        <dbReference type="EMBL" id="SIS89891.1"/>
    </source>
</evidence>
<dbReference type="RefSeq" id="WP_076367495.1">
    <property type="nucleotide sequence ID" value="NZ_FTOM01000010.1"/>
</dbReference>
<reference evidence="3" key="1">
    <citation type="submission" date="2017-01" db="EMBL/GenBank/DDBJ databases">
        <authorList>
            <person name="Varghese N."/>
            <person name="Submissions S."/>
        </authorList>
    </citation>
    <scope>NUCLEOTIDE SEQUENCE [LARGE SCALE GENOMIC DNA]</scope>
    <source>
        <strain evidence="3">DSM 18714</strain>
    </source>
</reference>
<organism evidence="2 3">
    <name type="scientific">Phaeovulum vinaykumarii</name>
    <dbReference type="NCBI Taxonomy" id="407234"/>
    <lineage>
        <taxon>Bacteria</taxon>
        <taxon>Pseudomonadati</taxon>
        <taxon>Pseudomonadota</taxon>
        <taxon>Alphaproteobacteria</taxon>
        <taxon>Rhodobacterales</taxon>
        <taxon>Paracoccaceae</taxon>
        <taxon>Phaeovulum</taxon>
    </lineage>
</organism>
<gene>
    <name evidence="2" type="ORF">SAMN05421795_11044</name>
</gene>
<evidence type="ECO:0000256" key="1">
    <source>
        <dbReference type="SAM" id="MobiDB-lite"/>
    </source>
</evidence>
<keyword evidence="3" id="KW-1185">Reference proteome</keyword>
<proteinExistence type="predicted"/>
<dbReference type="EMBL" id="FTOM01000010">
    <property type="protein sequence ID" value="SIS89891.1"/>
    <property type="molecule type" value="Genomic_DNA"/>
</dbReference>
<evidence type="ECO:0000313" key="3">
    <source>
        <dbReference type="Proteomes" id="UP000186098"/>
    </source>
</evidence>
<sequence length="174" mass="18168">MGLIARLIGTPEATRALAGAASSVAEVFTPNATRALETAHEVRMAALAQHGTEFQSAGAGLFDRLVNGLNRLPRPMLALGTLGLFVHAMVDPAGFTTRMQGLAAVPEPLWWLLGAIVSFYFGAREAHHFRVRSVATAGRLTQAPRRPGAGAAPTASPDPGPNPALAEWQGQSGP</sequence>
<dbReference type="Proteomes" id="UP000186098">
    <property type="component" value="Unassembled WGS sequence"/>
</dbReference>
<feature type="region of interest" description="Disordered" evidence="1">
    <location>
        <begin position="140"/>
        <end position="174"/>
    </location>
</feature>
<accession>A0A1N7MVB8</accession>
<name>A0A1N7MVB8_9RHOB</name>
<protein>
    <submittedName>
        <fullName evidence="2">Holin of 3TMs, for gene-transfer release</fullName>
    </submittedName>
</protein>